<evidence type="ECO:0000313" key="9">
    <source>
        <dbReference type="Proteomes" id="UP000193978"/>
    </source>
</evidence>
<sequence length="218" mass="23501">MEHLLDQDRIVQILSAYGYLTLFLVVALESGGLPLPGETLLVGGAIYAGQTGGLRIDYLILSAAAGAILGGAAGYGVGRAFGAPFLERRGRWLGLTAERLTLARYLFARWGAWIVILGRFVTLLRIWVGVLAGANRFDARSFLLCNAIGGVAWALTLGLGGYALTSAFRRVEGPFAIWGLVALLYALFCAWIYVRRHEARLLREAEAAFAAKSAERAP</sequence>
<dbReference type="GO" id="GO:0005886">
    <property type="term" value="C:plasma membrane"/>
    <property type="evidence" value="ECO:0007669"/>
    <property type="project" value="UniProtKB-SubCell"/>
</dbReference>
<dbReference type="PANTHER" id="PTHR42709:SF6">
    <property type="entry name" value="UNDECAPRENYL PHOSPHATE TRANSPORTER A"/>
    <property type="match status" value="1"/>
</dbReference>
<accession>A0A1W6N1C0</accession>
<proteinExistence type="predicted"/>
<feature type="transmembrane region" description="Helical" evidence="6">
    <location>
        <begin position="175"/>
        <end position="194"/>
    </location>
</feature>
<evidence type="ECO:0000256" key="6">
    <source>
        <dbReference type="SAM" id="Phobius"/>
    </source>
</evidence>
<evidence type="ECO:0000313" key="8">
    <source>
        <dbReference type="EMBL" id="ARN83654.1"/>
    </source>
</evidence>
<feature type="transmembrane region" description="Helical" evidence="6">
    <location>
        <begin position="16"/>
        <end position="35"/>
    </location>
</feature>
<dbReference type="KEGG" id="mbry:B1812_13970"/>
<feature type="transmembrane region" description="Helical" evidence="6">
    <location>
        <begin position="110"/>
        <end position="130"/>
    </location>
</feature>
<dbReference type="InterPro" id="IPR032816">
    <property type="entry name" value="VTT_dom"/>
</dbReference>
<evidence type="ECO:0000256" key="5">
    <source>
        <dbReference type="ARBA" id="ARBA00023136"/>
    </source>
</evidence>
<reference evidence="8 9" key="1">
    <citation type="submission" date="2017-02" db="EMBL/GenBank/DDBJ databases">
        <authorList>
            <person name="Peterson S.W."/>
        </authorList>
    </citation>
    <scope>NUCLEOTIDE SEQUENCE [LARGE SCALE GENOMIC DNA]</scope>
    <source>
        <strain evidence="8 9">S285</strain>
    </source>
</reference>
<protein>
    <recommendedName>
        <fullName evidence="7">VTT domain-containing protein</fullName>
    </recommendedName>
</protein>
<dbReference type="PANTHER" id="PTHR42709">
    <property type="entry name" value="ALKALINE PHOSPHATASE LIKE PROTEIN"/>
    <property type="match status" value="1"/>
</dbReference>
<keyword evidence="2" id="KW-1003">Cell membrane</keyword>
<gene>
    <name evidence="8" type="ORF">B1812_13970</name>
</gene>
<feature type="transmembrane region" description="Helical" evidence="6">
    <location>
        <begin position="142"/>
        <end position="163"/>
    </location>
</feature>
<organism evidence="8 9">
    <name type="scientific">Methylocystis bryophila</name>
    <dbReference type="NCBI Taxonomy" id="655015"/>
    <lineage>
        <taxon>Bacteria</taxon>
        <taxon>Pseudomonadati</taxon>
        <taxon>Pseudomonadota</taxon>
        <taxon>Alphaproteobacteria</taxon>
        <taxon>Hyphomicrobiales</taxon>
        <taxon>Methylocystaceae</taxon>
        <taxon>Methylocystis</taxon>
    </lineage>
</organism>
<name>A0A1W6N1C0_9HYPH</name>
<keyword evidence="5 6" id="KW-0472">Membrane</keyword>
<dbReference type="EMBL" id="CP019948">
    <property type="protein sequence ID" value="ARN83654.1"/>
    <property type="molecule type" value="Genomic_DNA"/>
</dbReference>
<evidence type="ECO:0000256" key="2">
    <source>
        <dbReference type="ARBA" id="ARBA00022475"/>
    </source>
</evidence>
<keyword evidence="9" id="KW-1185">Reference proteome</keyword>
<dbReference type="Pfam" id="PF09335">
    <property type="entry name" value="VTT_dom"/>
    <property type="match status" value="1"/>
</dbReference>
<dbReference type="Proteomes" id="UP000193978">
    <property type="component" value="Chromosome"/>
</dbReference>
<dbReference type="AlphaFoldDB" id="A0A1W6N1C0"/>
<feature type="transmembrane region" description="Helical" evidence="6">
    <location>
        <begin position="56"/>
        <end position="77"/>
    </location>
</feature>
<evidence type="ECO:0000256" key="4">
    <source>
        <dbReference type="ARBA" id="ARBA00022989"/>
    </source>
</evidence>
<keyword evidence="3 6" id="KW-0812">Transmembrane</keyword>
<keyword evidence="4 6" id="KW-1133">Transmembrane helix</keyword>
<comment type="subcellular location">
    <subcellularLocation>
        <location evidence="1">Cell membrane</location>
        <topology evidence="1">Multi-pass membrane protein</topology>
    </subcellularLocation>
</comment>
<dbReference type="STRING" id="655015.B1812_13970"/>
<evidence type="ECO:0000256" key="1">
    <source>
        <dbReference type="ARBA" id="ARBA00004651"/>
    </source>
</evidence>
<evidence type="ECO:0000259" key="7">
    <source>
        <dbReference type="Pfam" id="PF09335"/>
    </source>
</evidence>
<evidence type="ECO:0000256" key="3">
    <source>
        <dbReference type="ARBA" id="ARBA00022692"/>
    </source>
</evidence>
<dbReference type="OrthoDB" id="9813426at2"/>
<feature type="domain" description="VTT" evidence="7">
    <location>
        <begin position="36"/>
        <end position="162"/>
    </location>
</feature>
<dbReference type="InterPro" id="IPR051311">
    <property type="entry name" value="DedA_domain"/>
</dbReference>